<organism evidence="2 3">
    <name type="scientific">Scytalidium lignicola</name>
    <name type="common">Hyphomycete</name>
    <dbReference type="NCBI Taxonomy" id="5539"/>
    <lineage>
        <taxon>Eukaryota</taxon>
        <taxon>Fungi</taxon>
        <taxon>Dikarya</taxon>
        <taxon>Ascomycota</taxon>
        <taxon>Pezizomycotina</taxon>
        <taxon>Leotiomycetes</taxon>
        <taxon>Leotiomycetes incertae sedis</taxon>
        <taxon>Scytalidium</taxon>
    </lineage>
</organism>
<feature type="non-terminal residue" evidence="2">
    <location>
        <position position="1"/>
    </location>
</feature>
<dbReference type="GO" id="GO:0008270">
    <property type="term" value="F:zinc ion binding"/>
    <property type="evidence" value="ECO:0007669"/>
    <property type="project" value="InterPro"/>
</dbReference>
<comment type="caution">
    <text evidence="2">The sequence shown here is derived from an EMBL/GenBank/DDBJ whole genome shotgun (WGS) entry which is preliminary data.</text>
</comment>
<name>A0A3E2H472_SCYLI</name>
<dbReference type="Proteomes" id="UP000258309">
    <property type="component" value="Unassembled WGS sequence"/>
</dbReference>
<evidence type="ECO:0000256" key="1">
    <source>
        <dbReference type="ARBA" id="ARBA00023242"/>
    </source>
</evidence>
<accession>A0A3E2H472</accession>
<dbReference type="GO" id="GO:0000981">
    <property type="term" value="F:DNA-binding transcription factor activity, RNA polymerase II-specific"/>
    <property type="evidence" value="ECO:0007669"/>
    <property type="project" value="InterPro"/>
</dbReference>
<feature type="non-terminal residue" evidence="2">
    <location>
        <position position="498"/>
    </location>
</feature>
<evidence type="ECO:0008006" key="4">
    <source>
        <dbReference type="Google" id="ProtNLM"/>
    </source>
</evidence>
<sequence>MVGNCDQLRPICLNCQKSQRHCTGALSPFMKSVDFTRQGGPKRKGDMANQKRDTTDLFSAMKIKDDARLEPQNHSDINTLNLISVSIPRQPTITQSSLLTLALTDRLAKASGSGFDLQNLGGYMPQISGRIGHNAALDAAVGCLLQGHAKLLRREPRRKTSGLDSYVQSLALLRRDLEKIGKDPNIQAPELVCVVIVLSIYELFKYETARAWIAHAGGISAIIKAWGPQQIMSDFDMALFTAQYGSIVMGTLFSGQDCFLATPEWDAVYKRCFRQQNPPDKISFDILEGLTTLSPLLRDTRTLLAAPSTDNSLVLLPSVVARAEKLRVRILRHSHQVESDFNDQGIVFYTVAAAGSPGFLQRELWFCNHKVAMRYGLYWASTIIAARILQRLHSLQDPNSPLVVAFEEEIQSCALKIMQSVVYLRTFAPFGALYMTFALHVVSAVTKPQSTRLWVRDALKELLAALEFDVEVNQMAFVGELLTGGCIQLPFIGKATNN</sequence>
<dbReference type="OrthoDB" id="4314040at2759"/>
<dbReference type="CDD" id="cd00067">
    <property type="entry name" value="GAL4"/>
    <property type="match status" value="1"/>
</dbReference>
<dbReference type="OMA" id="ARAWIAH"/>
<dbReference type="PANTHER" id="PTHR38111">
    <property type="entry name" value="ZN(2)-C6 FUNGAL-TYPE DOMAIN-CONTAINING PROTEIN-RELATED"/>
    <property type="match status" value="1"/>
</dbReference>
<dbReference type="AlphaFoldDB" id="A0A3E2H472"/>
<dbReference type="EMBL" id="NCSJ02000188">
    <property type="protein sequence ID" value="RFU27823.1"/>
    <property type="molecule type" value="Genomic_DNA"/>
</dbReference>
<dbReference type="InterPro" id="IPR001138">
    <property type="entry name" value="Zn2Cys6_DnaBD"/>
</dbReference>
<keyword evidence="3" id="KW-1185">Reference proteome</keyword>
<gene>
    <name evidence="2" type="ORF">B7463_g8509</name>
</gene>
<dbReference type="InterPro" id="IPR053178">
    <property type="entry name" value="Osmoadaptation_assoc"/>
</dbReference>
<proteinExistence type="predicted"/>
<protein>
    <recommendedName>
        <fullName evidence="4">Zn(2)-C6 fungal-type domain-containing protein</fullName>
    </recommendedName>
</protein>
<evidence type="ECO:0000313" key="2">
    <source>
        <dbReference type="EMBL" id="RFU27823.1"/>
    </source>
</evidence>
<evidence type="ECO:0000313" key="3">
    <source>
        <dbReference type="Proteomes" id="UP000258309"/>
    </source>
</evidence>
<reference evidence="2 3" key="1">
    <citation type="submission" date="2018-05" db="EMBL/GenBank/DDBJ databases">
        <title>Draft genome sequence of Scytalidium lignicola DSM 105466, a ubiquitous saprotrophic fungus.</title>
        <authorList>
            <person name="Buettner E."/>
            <person name="Gebauer A.M."/>
            <person name="Hofrichter M."/>
            <person name="Liers C."/>
            <person name="Kellner H."/>
        </authorList>
    </citation>
    <scope>NUCLEOTIDE SEQUENCE [LARGE SCALE GENOMIC DNA]</scope>
    <source>
        <strain evidence="2 3">DSM 105466</strain>
    </source>
</reference>
<keyword evidence="1" id="KW-0539">Nucleus</keyword>